<evidence type="ECO:0000256" key="4">
    <source>
        <dbReference type="ARBA" id="ARBA00023242"/>
    </source>
</evidence>
<dbReference type="InterPro" id="IPR019775">
    <property type="entry name" value="WD40_repeat_CS"/>
</dbReference>
<dbReference type="InterPro" id="IPR013934">
    <property type="entry name" value="Utp13_C"/>
</dbReference>
<dbReference type="GO" id="GO:0032040">
    <property type="term" value="C:small-subunit processome"/>
    <property type="evidence" value="ECO:0007669"/>
    <property type="project" value="InterPro"/>
</dbReference>
<comment type="subcellular location">
    <subcellularLocation>
        <location evidence="1">Nucleus</location>
        <location evidence="1">Nucleolus</location>
    </subcellularLocation>
</comment>
<reference evidence="7" key="1">
    <citation type="submission" date="2023-04" db="EMBL/GenBank/DDBJ databases">
        <title>Candida boidinii NBRC 10035.</title>
        <authorList>
            <person name="Ichikawa N."/>
            <person name="Sato H."/>
            <person name="Tonouchi N."/>
        </authorList>
    </citation>
    <scope>NUCLEOTIDE SEQUENCE</scope>
    <source>
        <strain evidence="7">NBRC 10035</strain>
    </source>
</reference>
<dbReference type="EMBL" id="BSXN01001613">
    <property type="protein sequence ID" value="GME73808.1"/>
    <property type="molecule type" value="Genomic_DNA"/>
</dbReference>
<dbReference type="AlphaFoldDB" id="A0A9W6T1E6"/>
<keyword evidence="4" id="KW-0539">Nucleus</keyword>
<feature type="repeat" description="WD" evidence="5">
    <location>
        <begin position="214"/>
        <end position="255"/>
    </location>
</feature>
<dbReference type="PANTHER" id="PTHR19854:SF15">
    <property type="entry name" value="TRANSDUCIN BETA-LIKE PROTEIN 3"/>
    <property type="match status" value="1"/>
</dbReference>
<name>A0A9W6T1E6_CANBO</name>
<dbReference type="InterPro" id="IPR036322">
    <property type="entry name" value="WD40_repeat_dom_sf"/>
</dbReference>
<dbReference type="CDD" id="cd00200">
    <property type="entry name" value="WD40"/>
    <property type="match status" value="1"/>
</dbReference>
<dbReference type="SMART" id="SM00320">
    <property type="entry name" value="WD40"/>
    <property type="match status" value="7"/>
</dbReference>
<keyword evidence="2 5" id="KW-0853">WD repeat</keyword>
<dbReference type="GO" id="GO:0000480">
    <property type="term" value="P:endonucleolytic cleavage in 5'-ETS of tricistronic rRNA transcript (SSU-rRNA, 5.8S rRNA, LSU-rRNA)"/>
    <property type="evidence" value="ECO:0007669"/>
    <property type="project" value="TreeGrafter"/>
</dbReference>
<evidence type="ECO:0000256" key="3">
    <source>
        <dbReference type="ARBA" id="ARBA00022737"/>
    </source>
</evidence>
<dbReference type="GO" id="GO:0000472">
    <property type="term" value="P:endonucleolytic cleavage to generate mature 5'-end of SSU-rRNA from (SSU-rRNA, 5.8S rRNA, LSU-rRNA)"/>
    <property type="evidence" value="ECO:0007669"/>
    <property type="project" value="TreeGrafter"/>
</dbReference>
<sequence>MDVIQPADLPDRLYIVLSDQTIEEIELDININNDNNNKNNNNAQDIRLSVVRRLAGNHGTIADMRFVGPNLDKLALATNSPSLRIVDLINSPLDVELYEGHTDLLNGLDSTIDGKWIATAAKDNTARLWRYNEESDNFEIYAVFEGHASSITALGLPKTPITNYPKFLITASEDLTIKKWNIPKPIKKQLIQYGENDNDDNNEIQIVKTSVYTRRAHEKLIHSISISPNDEFIATASHDKLAKIWDIENGETVGVLKGHKRPIYDINFCLYDKLIVTGSGDQTSKVWSLENFSCLKTFQSNSNAIQRVSFLSKNQFIIGACANGLIKIWEISSGDCVQTLDNHDNRIWALCIKNDGEEFISADADGSVTIWQDNTEEVQALEEETRIEKVEKEQELQNLIREKDWFNAFLLALSLDHPMRLYNVLKSCISENQDKGSIIGNFKLEESIGKLEDDKIILLFKRIRDWNTNAKLFDVAQKLINVILARSDLDKLSQIPGIMGFIDSIVPYSERHYNRIDGLVEQSFILDFIVKKMDEVV</sequence>
<evidence type="ECO:0000313" key="8">
    <source>
        <dbReference type="Proteomes" id="UP001165120"/>
    </source>
</evidence>
<feature type="repeat" description="WD" evidence="5">
    <location>
        <begin position="98"/>
        <end position="139"/>
    </location>
</feature>
<protein>
    <submittedName>
        <fullName evidence="7">Unnamed protein product</fullName>
    </submittedName>
</protein>
<dbReference type="InterPro" id="IPR001680">
    <property type="entry name" value="WD40_rpt"/>
</dbReference>
<evidence type="ECO:0000259" key="6">
    <source>
        <dbReference type="Pfam" id="PF08625"/>
    </source>
</evidence>
<feature type="repeat" description="WD" evidence="5">
    <location>
        <begin position="256"/>
        <end position="297"/>
    </location>
</feature>
<dbReference type="PROSITE" id="PS00678">
    <property type="entry name" value="WD_REPEATS_1"/>
    <property type="match status" value="2"/>
</dbReference>
<keyword evidence="3" id="KW-0677">Repeat</keyword>
<dbReference type="PROSITE" id="PS50294">
    <property type="entry name" value="WD_REPEATS_REGION"/>
    <property type="match status" value="4"/>
</dbReference>
<dbReference type="Proteomes" id="UP001165120">
    <property type="component" value="Unassembled WGS sequence"/>
</dbReference>
<dbReference type="InterPro" id="IPR020472">
    <property type="entry name" value="WD40_PAC1"/>
</dbReference>
<dbReference type="PRINTS" id="PR00320">
    <property type="entry name" value="GPROTEINBRPT"/>
</dbReference>
<evidence type="ECO:0000256" key="2">
    <source>
        <dbReference type="ARBA" id="ARBA00022574"/>
    </source>
</evidence>
<organism evidence="7 8">
    <name type="scientific">Candida boidinii</name>
    <name type="common">Yeast</name>
    <dbReference type="NCBI Taxonomy" id="5477"/>
    <lineage>
        <taxon>Eukaryota</taxon>
        <taxon>Fungi</taxon>
        <taxon>Dikarya</taxon>
        <taxon>Ascomycota</taxon>
        <taxon>Saccharomycotina</taxon>
        <taxon>Pichiomycetes</taxon>
        <taxon>Pichiales</taxon>
        <taxon>Pichiaceae</taxon>
        <taxon>Ogataea</taxon>
        <taxon>Ogataea/Candida clade</taxon>
    </lineage>
</organism>
<dbReference type="Gene3D" id="2.130.10.10">
    <property type="entry name" value="YVTN repeat-like/Quinoprotein amine dehydrogenase"/>
    <property type="match status" value="2"/>
</dbReference>
<evidence type="ECO:0000256" key="5">
    <source>
        <dbReference type="PROSITE-ProRule" id="PRU00221"/>
    </source>
</evidence>
<dbReference type="Pfam" id="PF00400">
    <property type="entry name" value="WD40"/>
    <property type="match status" value="6"/>
</dbReference>
<proteinExistence type="predicted"/>
<keyword evidence="8" id="KW-1185">Reference proteome</keyword>
<dbReference type="SUPFAM" id="SSF50978">
    <property type="entry name" value="WD40 repeat-like"/>
    <property type="match status" value="1"/>
</dbReference>
<evidence type="ECO:0000256" key="1">
    <source>
        <dbReference type="ARBA" id="ARBA00004604"/>
    </source>
</evidence>
<comment type="caution">
    <text evidence="7">The sequence shown here is derived from an EMBL/GenBank/DDBJ whole genome shotgun (WGS) entry which is preliminary data.</text>
</comment>
<dbReference type="GO" id="GO:0034511">
    <property type="term" value="F:U3 snoRNA binding"/>
    <property type="evidence" value="ECO:0007669"/>
    <property type="project" value="TreeGrafter"/>
</dbReference>
<feature type="repeat" description="WD" evidence="5">
    <location>
        <begin position="298"/>
        <end position="339"/>
    </location>
</feature>
<dbReference type="PANTHER" id="PTHR19854">
    <property type="entry name" value="TRANSDUCIN BETA-LIKE 3"/>
    <property type="match status" value="1"/>
</dbReference>
<dbReference type="InterPro" id="IPR015943">
    <property type="entry name" value="WD40/YVTN_repeat-like_dom_sf"/>
</dbReference>
<feature type="domain" description="U3 small nucleolar RNA-associated protein 13 C-terminal" evidence="6">
    <location>
        <begin position="393"/>
        <end position="533"/>
    </location>
</feature>
<gene>
    <name evidence="7" type="ORF">Cboi02_000418500</name>
</gene>
<evidence type="ECO:0000313" key="7">
    <source>
        <dbReference type="EMBL" id="GME73808.1"/>
    </source>
</evidence>
<dbReference type="GO" id="GO:0030686">
    <property type="term" value="C:90S preribosome"/>
    <property type="evidence" value="ECO:0007669"/>
    <property type="project" value="TreeGrafter"/>
</dbReference>
<dbReference type="Pfam" id="PF08625">
    <property type="entry name" value="Utp13"/>
    <property type="match status" value="1"/>
</dbReference>
<feature type="repeat" description="WD" evidence="5">
    <location>
        <begin position="340"/>
        <end position="381"/>
    </location>
</feature>
<dbReference type="PROSITE" id="PS50082">
    <property type="entry name" value="WD_REPEATS_2"/>
    <property type="match status" value="5"/>
</dbReference>
<accession>A0A9W6T1E6</accession>